<keyword evidence="11" id="KW-1185">Reference proteome</keyword>
<dbReference type="InterPro" id="IPR004813">
    <property type="entry name" value="OPT"/>
</dbReference>
<dbReference type="NCBIfam" id="TIGR00728">
    <property type="entry name" value="OPT_sfam"/>
    <property type="match status" value="2"/>
</dbReference>
<dbReference type="GeneID" id="36325390"/>
<evidence type="ECO:0000256" key="4">
    <source>
        <dbReference type="ARBA" id="ARBA00022692"/>
    </source>
</evidence>
<proteinExistence type="inferred from homology"/>
<organism evidence="10 11">
    <name type="scientific">Postia placenta MAD-698-R-SB12</name>
    <dbReference type="NCBI Taxonomy" id="670580"/>
    <lineage>
        <taxon>Eukaryota</taxon>
        <taxon>Fungi</taxon>
        <taxon>Dikarya</taxon>
        <taxon>Basidiomycota</taxon>
        <taxon>Agaricomycotina</taxon>
        <taxon>Agaricomycetes</taxon>
        <taxon>Polyporales</taxon>
        <taxon>Adustoporiaceae</taxon>
        <taxon>Rhodonia</taxon>
    </lineage>
</organism>
<evidence type="ECO:0000256" key="9">
    <source>
        <dbReference type="SAM" id="Phobius"/>
    </source>
</evidence>
<accession>A0A1X6N8B3</accession>
<feature type="transmembrane region" description="Helical" evidence="9">
    <location>
        <begin position="493"/>
        <end position="514"/>
    </location>
</feature>
<dbReference type="GO" id="GO:0015031">
    <property type="term" value="P:protein transport"/>
    <property type="evidence" value="ECO:0007669"/>
    <property type="project" value="UniProtKB-KW"/>
</dbReference>
<dbReference type="GO" id="GO:0016020">
    <property type="term" value="C:membrane"/>
    <property type="evidence" value="ECO:0007669"/>
    <property type="project" value="UniProtKB-SubCell"/>
</dbReference>
<dbReference type="RefSeq" id="XP_024341673.1">
    <property type="nucleotide sequence ID" value="XM_024480440.1"/>
</dbReference>
<feature type="transmembrane region" description="Helical" evidence="9">
    <location>
        <begin position="707"/>
        <end position="728"/>
    </location>
</feature>
<dbReference type="GO" id="GO:0035673">
    <property type="term" value="F:oligopeptide transmembrane transporter activity"/>
    <property type="evidence" value="ECO:0007669"/>
    <property type="project" value="InterPro"/>
</dbReference>
<feature type="transmembrane region" description="Helical" evidence="9">
    <location>
        <begin position="205"/>
        <end position="226"/>
    </location>
</feature>
<evidence type="ECO:0000256" key="6">
    <source>
        <dbReference type="ARBA" id="ARBA00022927"/>
    </source>
</evidence>
<dbReference type="EMBL" id="KZ110593">
    <property type="protein sequence ID" value="OSX64879.1"/>
    <property type="molecule type" value="Genomic_DNA"/>
</dbReference>
<feature type="transmembrane region" description="Helical" evidence="9">
    <location>
        <begin position="758"/>
        <end position="774"/>
    </location>
</feature>
<evidence type="ECO:0000313" key="10">
    <source>
        <dbReference type="EMBL" id="OSX64879.1"/>
    </source>
</evidence>
<keyword evidence="7 9" id="KW-1133">Transmembrane helix</keyword>
<dbReference type="PANTHER" id="PTHR22601">
    <property type="entry name" value="ISP4 LIKE PROTEIN"/>
    <property type="match status" value="1"/>
</dbReference>
<protein>
    <recommendedName>
        <fullName evidence="12">OPT superfamily oligopeptide transporter</fullName>
    </recommendedName>
</protein>
<keyword evidence="5" id="KW-0571">Peptide transport</keyword>
<feature type="transmembrane region" description="Helical" evidence="9">
    <location>
        <begin position="119"/>
        <end position="138"/>
    </location>
</feature>
<dbReference type="Proteomes" id="UP000194127">
    <property type="component" value="Unassembled WGS sequence"/>
</dbReference>
<evidence type="ECO:0008006" key="12">
    <source>
        <dbReference type="Google" id="ProtNLM"/>
    </source>
</evidence>
<feature type="transmembrane region" description="Helical" evidence="9">
    <location>
        <begin position="95"/>
        <end position="113"/>
    </location>
</feature>
<name>A0A1X6N8B3_9APHY</name>
<dbReference type="OrthoDB" id="9986677at2759"/>
<feature type="transmembrane region" description="Helical" evidence="9">
    <location>
        <begin position="261"/>
        <end position="277"/>
    </location>
</feature>
<dbReference type="InterPro" id="IPR004648">
    <property type="entry name" value="Oligpept_transpt"/>
</dbReference>
<keyword evidence="3" id="KW-0813">Transport</keyword>
<evidence type="ECO:0000256" key="8">
    <source>
        <dbReference type="ARBA" id="ARBA00023136"/>
    </source>
</evidence>
<comment type="subcellular location">
    <subcellularLocation>
        <location evidence="1">Membrane</location>
        <topology evidence="1">Multi-pass membrane protein</topology>
    </subcellularLocation>
</comment>
<feature type="transmembrane region" description="Helical" evidence="9">
    <location>
        <begin position="554"/>
        <end position="573"/>
    </location>
</feature>
<evidence type="ECO:0000256" key="5">
    <source>
        <dbReference type="ARBA" id="ARBA00022856"/>
    </source>
</evidence>
<evidence type="ECO:0000256" key="1">
    <source>
        <dbReference type="ARBA" id="ARBA00004141"/>
    </source>
</evidence>
<keyword evidence="6" id="KW-0653">Protein transport</keyword>
<gene>
    <name evidence="10" type="ORF">POSPLADRAFT_1053687</name>
</gene>
<evidence type="ECO:0000256" key="7">
    <source>
        <dbReference type="ARBA" id="ARBA00022989"/>
    </source>
</evidence>
<dbReference type="Pfam" id="PF03169">
    <property type="entry name" value="OPT"/>
    <property type="match status" value="2"/>
</dbReference>
<comment type="similarity">
    <text evidence="2">Belongs to the oligopeptide OPT transporter family.</text>
</comment>
<keyword evidence="8 9" id="KW-0472">Membrane</keyword>
<dbReference type="AlphaFoldDB" id="A0A1X6N8B3"/>
<evidence type="ECO:0000256" key="3">
    <source>
        <dbReference type="ARBA" id="ARBA00022448"/>
    </source>
</evidence>
<reference evidence="10 11" key="1">
    <citation type="submission" date="2017-04" db="EMBL/GenBank/DDBJ databases">
        <title>Genome Sequence of the Model Brown-Rot Fungus Postia placenta SB12.</title>
        <authorList>
            <consortium name="DOE Joint Genome Institute"/>
            <person name="Gaskell J."/>
            <person name="Kersten P."/>
            <person name="Larrondo L.F."/>
            <person name="Canessa P."/>
            <person name="Martinez D."/>
            <person name="Hibbett D."/>
            <person name="Schmoll M."/>
            <person name="Kubicek C.P."/>
            <person name="Martinez A.T."/>
            <person name="Yadav J."/>
            <person name="Master E."/>
            <person name="Magnuson J.K."/>
            <person name="James T."/>
            <person name="Yaver D."/>
            <person name="Berka R."/>
            <person name="Labutti K."/>
            <person name="Lipzen A."/>
            <person name="Aerts A."/>
            <person name="Barry K."/>
            <person name="Henrissat B."/>
            <person name="Blanchette R."/>
            <person name="Grigoriev I."/>
            <person name="Cullen D."/>
        </authorList>
    </citation>
    <scope>NUCLEOTIDE SEQUENCE [LARGE SCALE GENOMIC DNA]</scope>
    <source>
        <strain evidence="10 11">MAD-698-R-SB12</strain>
    </source>
</reference>
<feature type="transmembrane region" description="Helical" evidence="9">
    <location>
        <begin position="638"/>
        <end position="657"/>
    </location>
</feature>
<keyword evidence="4 9" id="KW-0812">Transmembrane</keyword>
<sequence length="838" mass="93350">MALLDHELAPVEASDVAEMVSGLQHSMDEKRDYEADVELTKRVSSSNVSANEYEVDEKLYNDNGKEKVLETAEDFSRALVSSDDDPNLIIHTFRMWFTGVGLAVFGAVLGMLFQFRPQVISVSALFLQLLAYMIGRLLEVGIPGPGTRFNNGNWFWRFMNPGPFNIKEHVGAQILANTAATAAQACFVFASDDLFYGITVNPGNAIFTLLASQLIGYGFAGMFRAFLVYPTIMLYPQNLIYVNLFDVLHRSKGEMLQGKRFRFFWIMTAVIFVYEWFPEWIAPLLGSFNIVCLCARNSNWVSYIFGGAEGNEGMGLMGFGLDWANITSAPFYQPLPTQISTYVGWAINYVLLPAIFATNTWSALGYTSWCNVADSLTQVLPELPIHLTELVRGSVIQNGTIYDQNLILTSDQSLNKTAYAEVGQPWQSGSTVIYNLGVNLSIGATFVHIGLWHGKELWEAFMDYFHGKTPADLHYQKMKAGDILTRIYKEVPLWWYGCITLGAFITASKVPLYFTLWRLRNTIRVQWCAHTLSDLGKSIPKVFLRALTILARRLPWWALIIALLFAAMILPFYGAMQAVAAWVPGITNLFQIFASALIPGSSQANMYFELYSSQSLIQAASMLSDLKLGQYTKLPPRVTFSVQVAGTVVGALLNYVIMQTVVRNERTILLSNEGTRVWSGQQIQSYNANAVLWGALGKEIYGSGGPYFIVPLGIVIGLALPVIPWLLYKKYRWSWILHVNTAVLAACIGDLAGGTNGYINTWMLIGLTSHFYIRKYRAGWFRKYNYLLGAAVDGGSQVFVFIFSFALAGAGGVTVDIPFWALNPDGNADYCKVTQQEG</sequence>
<evidence type="ECO:0000313" key="11">
    <source>
        <dbReference type="Proteomes" id="UP000194127"/>
    </source>
</evidence>
<evidence type="ECO:0000256" key="2">
    <source>
        <dbReference type="ARBA" id="ARBA00008807"/>
    </source>
</evidence>
<feature type="transmembrane region" description="Helical" evidence="9">
    <location>
        <begin position="786"/>
        <end position="810"/>
    </location>
</feature>